<protein>
    <submittedName>
        <fullName evidence="11">Receptor-type guanylate cyclase gcy</fullName>
    </submittedName>
</protein>
<evidence type="ECO:0000256" key="3">
    <source>
        <dbReference type="ARBA" id="ARBA00022741"/>
    </source>
</evidence>
<organism evidence="11 12">
    <name type="scientific">Seminavis robusta</name>
    <dbReference type="NCBI Taxonomy" id="568900"/>
    <lineage>
        <taxon>Eukaryota</taxon>
        <taxon>Sar</taxon>
        <taxon>Stramenopiles</taxon>
        <taxon>Ochrophyta</taxon>
        <taxon>Bacillariophyta</taxon>
        <taxon>Bacillariophyceae</taxon>
        <taxon>Bacillariophycidae</taxon>
        <taxon>Naviculales</taxon>
        <taxon>Naviculaceae</taxon>
        <taxon>Seminavis</taxon>
    </lineage>
</organism>
<dbReference type="Gene3D" id="1.10.1300.10">
    <property type="entry name" value="3'5'-cyclic nucleotide phosphodiesterase, catalytic domain"/>
    <property type="match status" value="1"/>
</dbReference>
<evidence type="ECO:0000259" key="9">
    <source>
        <dbReference type="PROSITE" id="PS50125"/>
    </source>
</evidence>
<reference evidence="11" key="1">
    <citation type="submission" date="2020-06" db="EMBL/GenBank/DDBJ databases">
        <authorList>
            <consortium name="Plant Systems Biology data submission"/>
        </authorList>
    </citation>
    <scope>NUCLEOTIDE SEQUENCE</scope>
    <source>
        <strain evidence="11">D6</strain>
    </source>
</reference>
<dbReference type="PROSITE" id="PS51845">
    <property type="entry name" value="PDEASE_I_2"/>
    <property type="match status" value="1"/>
</dbReference>
<evidence type="ECO:0000256" key="7">
    <source>
        <dbReference type="SAM" id="MobiDB-lite"/>
    </source>
</evidence>
<evidence type="ECO:0000256" key="2">
    <source>
        <dbReference type="ARBA" id="ARBA00022692"/>
    </source>
</evidence>
<feature type="transmembrane region" description="Helical" evidence="8">
    <location>
        <begin position="66"/>
        <end position="87"/>
    </location>
</feature>
<keyword evidence="5 8" id="KW-0472">Membrane</keyword>
<dbReference type="GO" id="GO:0004383">
    <property type="term" value="F:guanylate cyclase activity"/>
    <property type="evidence" value="ECO:0007669"/>
    <property type="project" value="TreeGrafter"/>
</dbReference>
<dbReference type="InterPro" id="IPR003607">
    <property type="entry name" value="HD/PDEase_dom"/>
</dbReference>
<dbReference type="AlphaFoldDB" id="A0A9N8E436"/>
<keyword evidence="3" id="KW-0547">Nucleotide-binding</keyword>
<dbReference type="PROSITE" id="PS50125">
    <property type="entry name" value="GUANYLATE_CYCLASE_2"/>
    <property type="match status" value="1"/>
</dbReference>
<dbReference type="Proteomes" id="UP001153069">
    <property type="component" value="Unassembled WGS sequence"/>
</dbReference>
<keyword evidence="12" id="KW-1185">Reference proteome</keyword>
<dbReference type="Gene3D" id="3.30.70.1230">
    <property type="entry name" value="Nucleotide cyclase"/>
    <property type="match status" value="1"/>
</dbReference>
<keyword evidence="11" id="KW-0675">Receptor</keyword>
<dbReference type="GO" id="GO:0004114">
    <property type="term" value="F:3',5'-cyclic-nucleotide phosphodiesterase activity"/>
    <property type="evidence" value="ECO:0007669"/>
    <property type="project" value="InterPro"/>
</dbReference>
<dbReference type="PANTHER" id="PTHR11920">
    <property type="entry name" value="GUANYLYL CYCLASE"/>
    <property type="match status" value="1"/>
</dbReference>
<dbReference type="InterPro" id="IPR002073">
    <property type="entry name" value="PDEase_catalytic_dom"/>
</dbReference>
<dbReference type="Pfam" id="PF00211">
    <property type="entry name" value="Guanylate_cyc"/>
    <property type="match status" value="1"/>
</dbReference>
<gene>
    <name evidence="11" type="ORF">SEMRO_634_G179040.1</name>
</gene>
<dbReference type="PANTHER" id="PTHR11920:SF335">
    <property type="entry name" value="GUANYLATE CYCLASE"/>
    <property type="match status" value="1"/>
</dbReference>
<dbReference type="InterPro" id="IPR001054">
    <property type="entry name" value="A/G_cyclase"/>
</dbReference>
<evidence type="ECO:0000256" key="5">
    <source>
        <dbReference type="ARBA" id="ARBA00023136"/>
    </source>
</evidence>
<feature type="domain" description="Guanylate cyclase" evidence="9">
    <location>
        <begin position="535"/>
        <end position="669"/>
    </location>
</feature>
<dbReference type="InterPro" id="IPR029787">
    <property type="entry name" value="Nucleotide_cyclase"/>
</dbReference>
<feature type="compositionally biased region" description="Polar residues" evidence="7">
    <location>
        <begin position="26"/>
        <end position="38"/>
    </location>
</feature>
<evidence type="ECO:0000256" key="8">
    <source>
        <dbReference type="SAM" id="Phobius"/>
    </source>
</evidence>
<evidence type="ECO:0000256" key="4">
    <source>
        <dbReference type="ARBA" id="ARBA00022989"/>
    </source>
</evidence>
<dbReference type="SUPFAM" id="SSF109604">
    <property type="entry name" value="HD-domain/PDEase-like"/>
    <property type="match status" value="1"/>
</dbReference>
<dbReference type="GO" id="GO:0005886">
    <property type="term" value="C:plasma membrane"/>
    <property type="evidence" value="ECO:0007669"/>
    <property type="project" value="TreeGrafter"/>
</dbReference>
<comment type="caution">
    <text evidence="11">The sequence shown here is derived from an EMBL/GenBank/DDBJ whole genome shotgun (WGS) entry which is preliminary data.</text>
</comment>
<dbReference type="InterPro" id="IPR036971">
    <property type="entry name" value="PDEase_catalytic_dom_sf"/>
</dbReference>
<dbReference type="EMBL" id="CAICTM010000633">
    <property type="protein sequence ID" value="CAB9514142.1"/>
    <property type="molecule type" value="Genomic_DNA"/>
</dbReference>
<dbReference type="InterPro" id="IPR050401">
    <property type="entry name" value="Cyclic_nucleotide_synthase"/>
</dbReference>
<evidence type="ECO:0000259" key="10">
    <source>
        <dbReference type="PROSITE" id="PS51845"/>
    </source>
</evidence>
<keyword evidence="4 8" id="KW-1133">Transmembrane helix</keyword>
<dbReference type="GO" id="GO:0035556">
    <property type="term" value="P:intracellular signal transduction"/>
    <property type="evidence" value="ECO:0007669"/>
    <property type="project" value="InterPro"/>
</dbReference>
<dbReference type="GO" id="GO:0004016">
    <property type="term" value="F:adenylate cyclase activity"/>
    <property type="evidence" value="ECO:0007669"/>
    <property type="project" value="TreeGrafter"/>
</dbReference>
<proteinExistence type="predicted"/>
<feature type="domain" description="PDEase" evidence="10">
    <location>
        <begin position="770"/>
        <end position="1016"/>
    </location>
</feature>
<dbReference type="SMART" id="SM00044">
    <property type="entry name" value="CYCc"/>
    <property type="match status" value="1"/>
</dbReference>
<evidence type="ECO:0000256" key="6">
    <source>
        <dbReference type="ARBA" id="ARBA00023239"/>
    </source>
</evidence>
<dbReference type="GO" id="GO:0000166">
    <property type="term" value="F:nucleotide binding"/>
    <property type="evidence" value="ECO:0007669"/>
    <property type="project" value="UniProtKB-KW"/>
</dbReference>
<dbReference type="GO" id="GO:0007168">
    <property type="term" value="P:receptor guanylyl cyclase signaling pathway"/>
    <property type="evidence" value="ECO:0007669"/>
    <property type="project" value="TreeGrafter"/>
</dbReference>
<feature type="region of interest" description="Disordered" evidence="7">
    <location>
        <begin position="14"/>
        <end position="44"/>
    </location>
</feature>
<dbReference type="SMART" id="SM00471">
    <property type="entry name" value="HDc"/>
    <property type="match status" value="1"/>
</dbReference>
<accession>A0A9N8E436</accession>
<dbReference type="SUPFAM" id="SSF55073">
    <property type="entry name" value="Nucleotide cyclase"/>
    <property type="match status" value="1"/>
</dbReference>
<sequence>MTLSSNAIRKFLSPVDEKEAEDPLNWDTTSVLSSSHNSVGDDEAQEVKEVEQAAKKDTIRINRWRIVLMLLLFATAVTLTVLTYITLDAEQENNFTAAYNEFSLTVEDAVVRQQTAIRNSLRSFSHQLSSTAHSLNATWPFFTLPDFEIHAGEARSQSQTEFLGVFNIVNHTDRLDFEEYADYMHRDWIKEGHQYRYGSLKNLDQVAYHPYITRAGSDFGTFDAEDEFPNYVVSWTYSPPPVTYGATNHNQRGPLYDAVLKLGNETLMGPIKEFKLGGIVFSTAAHDAFHSKIKGSSSDFPHGQYLHPVHRQVANPDSDVVAILELIVGFDVSMRNLLPDTVKGLVAVLSNTCGQIYTYEISGRDAFYVGPEDLHDTQFDVYRREFDLAFLTHPNASSTPGHCVYKMELYPSTVFKDQYYGSTPIGFTVAVALTFVLIAVVFVCYDVFVQRRNTNMIYNAAKTSALVTSMFPRHIRDQLMQQNESRKNKKRSKGGEPMTKSSKMRSFLTDGDSDDDKGRGNQGNNSLADLYLETSVMFADIQGFTAWSSTREPCQVFEILEGSFTEMDRLARKIGIFKVETVGDCYVAVAGLPEPRHDHVVAITRFATASIRSFGKVMQRMEVKLGPDCSDLQLRIGIHSGPVTAGVLRGDRARFQLFGDTVNTCARIESSGTGGKIHVSDATATLLTNKGMGNWLVPRSAQIEAKGKGLLTTYWVEQPEAVANKSPAVVQINTESGTDPSESSDLFLRSLHHRAIAVSDDKVERLIMWNTDTLLKLLKHVVARRMARQRHNGALDYLKGSSNMPDSNLEKTNAPIEEVKEIIELPEFNTTVAKLQPDPETIKLHKNVAPQLRMVVSRIAAMYNQNSFHNFEHASHVVMSVTKILSRIVQPAELEEEIMQQNGGIGTKAAASESLHDHTYGITSDPLTHFACAWSALIHDVDHLGVPNTQLVEEKTETSIRYNNRSVAEQNSLDLAWNLLMEDQFSDLRAAIFSNGEERARFRALVVNAVMATDIADKDLKALRNARWDKAFKKGDVNSSDPVEEQSPRDAVNRKATIVIEHIIQASDISHTMQHWHVYRKWNERLFAEMYFAYKEGRAKTNPADFWAKGEIGFFDFYIIPLAKKLKDCGVFGISSGEFLSYANQNRNEWETKGPQIVAEMVEIYGKNEEKEFQDEEVAVL</sequence>
<comment type="subcellular location">
    <subcellularLocation>
        <location evidence="1">Membrane</location>
    </subcellularLocation>
</comment>
<evidence type="ECO:0000256" key="1">
    <source>
        <dbReference type="ARBA" id="ARBA00004370"/>
    </source>
</evidence>
<evidence type="ECO:0000313" key="12">
    <source>
        <dbReference type="Proteomes" id="UP001153069"/>
    </source>
</evidence>
<keyword evidence="2 8" id="KW-0812">Transmembrane</keyword>
<keyword evidence="6" id="KW-0456">Lyase</keyword>
<dbReference type="Pfam" id="PF00233">
    <property type="entry name" value="PDEase_I"/>
    <property type="match status" value="1"/>
</dbReference>
<dbReference type="CDD" id="cd07302">
    <property type="entry name" value="CHD"/>
    <property type="match status" value="1"/>
</dbReference>
<feature type="region of interest" description="Disordered" evidence="7">
    <location>
        <begin position="480"/>
        <end position="522"/>
    </location>
</feature>
<name>A0A9N8E436_9STRA</name>
<evidence type="ECO:0000313" key="11">
    <source>
        <dbReference type="EMBL" id="CAB9514142.1"/>
    </source>
</evidence>
<dbReference type="GO" id="GO:0001653">
    <property type="term" value="F:peptide receptor activity"/>
    <property type="evidence" value="ECO:0007669"/>
    <property type="project" value="TreeGrafter"/>
</dbReference>